<sequence length="146" mass="16949">MPLWYEEWGWGALAKNSRRYFEKCAKRDPQPTTPRTLCVQTRHNCTWERRMPSSKSYRARERAVARMARSIVMVGPRDTRVRRVVFFGKAEFRSGSHGPWAIPRKRLIQHLACLAPVVLGDEFFTSITCPKDRAPLQHRGLEGLPL</sequence>
<name>A0A836CBY5_9STRA</name>
<dbReference type="AlphaFoldDB" id="A0A836CBY5"/>
<gene>
    <name evidence="1" type="ORF">JKP88DRAFT_279222</name>
</gene>
<evidence type="ECO:0000313" key="2">
    <source>
        <dbReference type="Proteomes" id="UP000664859"/>
    </source>
</evidence>
<accession>A0A836CBY5</accession>
<dbReference type="Proteomes" id="UP000664859">
    <property type="component" value="Unassembled WGS sequence"/>
</dbReference>
<comment type="caution">
    <text evidence="1">The sequence shown here is derived from an EMBL/GenBank/DDBJ whole genome shotgun (WGS) entry which is preliminary data.</text>
</comment>
<reference evidence="1" key="1">
    <citation type="submission" date="2021-02" db="EMBL/GenBank/DDBJ databases">
        <title>First Annotated Genome of the Yellow-green Alga Tribonema minus.</title>
        <authorList>
            <person name="Mahan K.M."/>
        </authorList>
    </citation>
    <scope>NUCLEOTIDE SEQUENCE</scope>
    <source>
        <strain evidence="1">UTEX B ZZ1240</strain>
    </source>
</reference>
<dbReference type="EMBL" id="JAFCMP010000357">
    <property type="protein sequence ID" value="KAG5180745.1"/>
    <property type="molecule type" value="Genomic_DNA"/>
</dbReference>
<organism evidence="1 2">
    <name type="scientific">Tribonema minus</name>
    <dbReference type="NCBI Taxonomy" id="303371"/>
    <lineage>
        <taxon>Eukaryota</taxon>
        <taxon>Sar</taxon>
        <taxon>Stramenopiles</taxon>
        <taxon>Ochrophyta</taxon>
        <taxon>PX clade</taxon>
        <taxon>Xanthophyceae</taxon>
        <taxon>Tribonematales</taxon>
        <taxon>Tribonemataceae</taxon>
        <taxon>Tribonema</taxon>
    </lineage>
</organism>
<proteinExistence type="predicted"/>
<protein>
    <submittedName>
        <fullName evidence="1">Uncharacterized protein</fullName>
    </submittedName>
</protein>
<keyword evidence="2" id="KW-1185">Reference proteome</keyword>
<evidence type="ECO:0000313" key="1">
    <source>
        <dbReference type="EMBL" id="KAG5180745.1"/>
    </source>
</evidence>